<protein>
    <submittedName>
        <fullName evidence="11">Ferredoxin--NADP reductase</fullName>
    </submittedName>
</protein>
<dbReference type="PRINTS" id="PR00406">
    <property type="entry name" value="CYTB5RDTASE"/>
</dbReference>
<dbReference type="AlphaFoldDB" id="A0A5C6V849"/>
<dbReference type="SUPFAM" id="SSF63380">
    <property type="entry name" value="Riboflavin synthase domain-like"/>
    <property type="match status" value="1"/>
</dbReference>
<dbReference type="InterPro" id="IPR036010">
    <property type="entry name" value="2Fe-2S_ferredoxin-like_sf"/>
</dbReference>
<dbReference type="SUPFAM" id="SSF54292">
    <property type="entry name" value="2Fe-2S ferredoxin-like"/>
    <property type="match status" value="1"/>
</dbReference>
<evidence type="ECO:0000256" key="6">
    <source>
        <dbReference type="ARBA" id="ARBA00023002"/>
    </source>
</evidence>
<dbReference type="SUPFAM" id="SSF52343">
    <property type="entry name" value="Ferredoxin reductase-like, C-terminal NADP-linked domain"/>
    <property type="match status" value="1"/>
</dbReference>
<keyword evidence="3" id="KW-0001">2Fe-2S</keyword>
<dbReference type="CDD" id="cd06214">
    <property type="entry name" value="PA_degradation_oxidoreductase_like"/>
    <property type="match status" value="1"/>
</dbReference>
<dbReference type="PROSITE" id="PS51085">
    <property type="entry name" value="2FE2S_FER_2"/>
    <property type="match status" value="1"/>
</dbReference>
<evidence type="ECO:0000256" key="4">
    <source>
        <dbReference type="ARBA" id="ARBA00022723"/>
    </source>
</evidence>
<dbReference type="PANTHER" id="PTHR47354:SF8">
    <property type="entry name" value="1,2-PHENYLACETYL-COA EPOXIDASE, SUBUNIT E"/>
    <property type="match status" value="1"/>
</dbReference>
<dbReference type="PANTHER" id="PTHR47354">
    <property type="entry name" value="NADH OXIDOREDUCTASE HCR"/>
    <property type="match status" value="1"/>
</dbReference>
<dbReference type="InterPro" id="IPR001433">
    <property type="entry name" value="OxRdtase_FAD/NAD-bd"/>
</dbReference>
<keyword evidence="6" id="KW-0560">Oxidoreductase</keyword>
<reference evidence="11 12" key="1">
    <citation type="submission" date="2019-08" db="EMBL/GenBank/DDBJ databases">
        <title>Genome of Luteibaculum oceani JCM 18817.</title>
        <authorList>
            <person name="Bowman J.P."/>
        </authorList>
    </citation>
    <scope>NUCLEOTIDE SEQUENCE [LARGE SCALE GENOMIC DNA]</scope>
    <source>
        <strain evidence="11 12">JCM 18817</strain>
    </source>
</reference>
<keyword evidence="5" id="KW-0274">FAD</keyword>
<dbReference type="InterPro" id="IPR017927">
    <property type="entry name" value="FAD-bd_FR_type"/>
</dbReference>
<gene>
    <name evidence="11" type="ORF">FRX97_05710</name>
</gene>
<comment type="cofactor">
    <cofactor evidence="1">
        <name>FAD</name>
        <dbReference type="ChEBI" id="CHEBI:57692"/>
    </cofactor>
</comment>
<dbReference type="OrthoDB" id="9789468at2"/>
<dbReference type="InterPro" id="IPR006058">
    <property type="entry name" value="2Fe2S_fd_BS"/>
</dbReference>
<keyword evidence="12" id="KW-1185">Reference proteome</keyword>
<keyword evidence="2" id="KW-0285">Flavoprotein</keyword>
<dbReference type="Pfam" id="PF00175">
    <property type="entry name" value="NAD_binding_1"/>
    <property type="match status" value="1"/>
</dbReference>
<dbReference type="Gene3D" id="3.10.20.30">
    <property type="match status" value="1"/>
</dbReference>
<accession>A0A5C6V849</accession>
<sequence>MSQAFHELTIKKITRETPSAVSISFDIPESLKSTFSYKSGQYITVKKEVNGEEVRRSYSICSSPYFNEALTIAVKEVENGKMSPILNKEIKEGEVLTVSEPEGNFVLKPKTKYLSLFAGGSGITPIIGLLKQALHEGVKHIHMVYANTKEDEIIFNSELEQLQSQFSDKITIHHFLEENNGGIAAETGRISTEFLAKAKKVRAFRKAEHFICGPGPMMKFVEEQLLQLGIKSDAINLEYFEAPEEELEDTTSGEFSGDAKVKVILDGVTTELTVNEKENILGAMLSAGLDAPYSCQGGVCATCRALVSKGDVYLSQNLGITDGEIDQGYTLTCSSYPRSKEIEINFDEA</sequence>
<dbReference type="Pfam" id="PF00970">
    <property type="entry name" value="FAD_binding_6"/>
    <property type="match status" value="1"/>
</dbReference>
<evidence type="ECO:0000256" key="1">
    <source>
        <dbReference type="ARBA" id="ARBA00001974"/>
    </source>
</evidence>
<name>A0A5C6V849_9FLAO</name>
<evidence type="ECO:0000259" key="10">
    <source>
        <dbReference type="PROSITE" id="PS51384"/>
    </source>
</evidence>
<dbReference type="EMBL" id="VORB01000004">
    <property type="protein sequence ID" value="TXC81502.1"/>
    <property type="molecule type" value="Genomic_DNA"/>
</dbReference>
<keyword evidence="4" id="KW-0479">Metal-binding</keyword>
<dbReference type="GO" id="GO:0046872">
    <property type="term" value="F:metal ion binding"/>
    <property type="evidence" value="ECO:0007669"/>
    <property type="project" value="UniProtKB-KW"/>
</dbReference>
<dbReference type="PROSITE" id="PS00197">
    <property type="entry name" value="2FE2S_FER_1"/>
    <property type="match status" value="1"/>
</dbReference>
<evidence type="ECO:0000313" key="12">
    <source>
        <dbReference type="Proteomes" id="UP000321168"/>
    </source>
</evidence>
<dbReference type="GO" id="GO:0050660">
    <property type="term" value="F:flavin adenine dinucleotide binding"/>
    <property type="evidence" value="ECO:0007669"/>
    <property type="project" value="TreeGrafter"/>
</dbReference>
<evidence type="ECO:0000256" key="5">
    <source>
        <dbReference type="ARBA" id="ARBA00022827"/>
    </source>
</evidence>
<feature type="domain" description="FAD-binding FR-type" evidence="10">
    <location>
        <begin position="3"/>
        <end position="108"/>
    </location>
</feature>
<keyword evidence="7" id="KW-0408">Iron</keyword>
<evidence type="ECO:0000259" key="9">
    <source>
        <dbReference type="PROSITE" id="PS51085"/>
    </source>
</evidence>
<dbReference type="GO" id="GO:0016491">
    <property type="term" value="F:oxidoreductase activity"/>
    <property type="evidence" value="ECO:0007669"/>
    <property type="project" value="UniProtKB-KW"/>
</dbReference>
<dbReference type="InterPro" id="IPR050415">
    <property type="entry name" value="MRET"/>
</dbReference>
<evidence type="ECO:0000256" key="2">
    <source>
        <dbReference type="ARBA" id="ARBA00022630"/>
    </source>
</evidence>
<dbReference type="GO" id="GO:0051537">
    <property type="term" value="F:2 iron, 2 sulfur cluster binding"/>
    <property type="evidence" value="ECO:0007669"/>
    <property type="project" value="UniProtKB-KW"/>
</dbReference>
<dbReference type="CDD" id="cd00207">
    <property type="entry name" value="fer2"/>
    <property type="match status" value="1"/>
</dbReference>
<dbReference type="InterPro" id="IPR012675">
    <property type="entry name" value="Beta-grasp_dom_sf"/>
</dbReference>
<keyword evidence="8" id="KW-0411">Iron-sulfur</keyword>
<evidence type="ECO:0000256" key="3">
    <source>
        <dbReference type="ARBA" id="ARBA00022714"/>
    </source>
</evidence>
<dbReference type="PRINTS" id="PR00371">
    <property type="entry name" value="FPNCR"/>
</dbReference>
<dbReference type="InterPro" id="IPR001041">
    <property type="entry name" value="2Fe-2S_ferredoxin-type"/>
</dbReference>
<evidence type="ECO:0000313" key="11">
    <source>
        <dbReference type="EMBL" id="TXC81502.1"/>
    </source>
</evidence>
<feature type="domain" description="2Fe-2S ferredoxin-type" evidence="9">
    <location>
        <begin position="259"/>
        <end position="349"/>
    </location>
</feature>
<comment type="caution">
    <text evidence="11">The sequence shown here is derived from an EMBL/GenBank/DDBJ whole genome shotgun (WGS) entry which is preliminary data.</text>
</comment>
<proteinExistence type="predicted"/>
<dbReference type="RefSeq" id="WP_147014231.1">
    <property type="nucleotide sequence ID" value="NZ_VORB01000004.1"/>
</dbReference>
<dbReference type="PROSITE" id="PS51384">
    <property type="entry name" value="FAD_FR"/>
    <property type="match status" value="1"/>
</dbReference>
<dbReference type="InterPro" id="IPR017938">
    <property type="entry name" value="Riboflavin_synthase-like_b-brl"/>
</dbReference>
<dbReference type="Pfam" id="PF00111">
    <property type="entry name" value="Fer2"/>
    <property type="match status" value="1"/>
</dbReference>
<dbReference type="Gene3D" id="3.40.50.80">
    <property type="entry name" value="Nucleotide-binding domain of ferredoxin-NADP reductase (FNR) module"/>
    <property type="match status" value="1"/>
</dbReference>
<dbReference type="InterPro" id="IPR008333">
    <property type="entry name" value="Cbr1-like_FAD-bd_dom"/>
</dbReference>
<dbReference type="InterPro" id="IPR039261">
    <property type="entry name" value="FNR_nucleotide-bd"/>
</dbReference>
<organism evidence="11 12">
    <name type="scientific">Luteibaculum oceani</name>
    <dbReference type="NCBI Taxonomy" id="1294296"/>
    <lineage>
        <taxon>Bacteria</taxon>
        <taxon>Pseudomonadati</taxon>
        <taxon>Bacteroidota</taxon>
        <taxon>Flavobacteriia</taxon>
        <taxon>Flavobacteriales</taxon>
        <taxon>Luteibaculaceae</taxon>
        <taxon>Luteibaculum</taxon>
    </lineage>
</organism>
<evidence type="ECO:0000256" key="7">
    <source>
        <dbReference type="ARBA" id="ARBA00023004"/>
    </source>
</evidence>
<dbReference type="InterPro" id="IPR001709">
    <property type="entry name" value="Flavoprot_Pyr_Nucl_cyt_Rdtase"/>
</dbReference>
<evidence type="ECO:0000256" key="8">
    <source>
        <dbReference type="ARBA" id="ARBA00023014"/>
    </source>
</evidence>
<dbReference type="Proteomes" id="UP000321168">
    <property type="component" value="Unassembled WGS sequence"/>
</dbReference>
<dbReference type="Gene3D" id="2.40.30.10">
    <property type="entry name" value="Translation factors"/>
    <property type="match status" value="1"/>
</dbReference>